<dbReference type="Gene3D" id="3.40.190.10">
    <property type="entry name" value="Periplasmic binding protein-like II"/>
    <property type="match status" value="1"/>
</dbReference>
<feature type="chain" id="PRO_5020591147" evidence="4">
    <location>
        <begin position="23"/>
        <end position="427"/>
    </location>
</feature>
<gene>
    <name evidence="5" type="ORF">ET996_04995</name>
</gene>
<comment type="caution">
    <text evidence="5">The sequence shown here is derived from an EMBL/GenBank/DDBJ whole genome shotgun (WGS) entry which is preliminary data.</text>
</comment>
<dbReference type="GO" id="GO:0042956">
    <property type="term" value="P:maltodextrin transmembrane transport"/>
    <property type="evidence" value="ECO:0007669"/>
    <property type="project" value="TreeGrafter"/>
</dbReference>
<dbReference type="AlphaFoldDB" id="A0A4Q9KN99"/>
<dbReference type="SUPFAM" id="SSF53850">
    <property type="entry name" value="Periplasmic binding protein-like II"/>
    <property type="match status" value="1"/>
</dbReference>
<accession>A0A4Q9KN99</accession>
<evidence type="ECO:0000256" key="2">
    <source>
        <dbReference type="ARBA" id="ARBA00022448"/>
    </source>
</evidence>
<dbReference type="OrthoDB" id="9780991at2"/>
<evidence type="ECO:0000256" key="1">
    <source>
        <dbReference type="ARBA" id="ARBA00008520"/>
    </source>
</evidence>
<keyword evidence="2" id="KW-0813">Transport</keyword>
<evidence type="ECO:0000256" key="3">
    <source>
        <dbReference type="ARBA" id="ARBA00022729"/>
    </source>
</evidence>
<dbReference type="PANTHER" id="PTHR30061">
    <property type="entry name" value="MALTOSE-BINDING PERIPLASMIC PROTEIN"/>
    <property type="match status" value="1"/>
</dbReference>
<sequence>MSLSRRHLFTLSGGIAATAGLAACGSNTGRTDTAAPAASSAAAALPSVSVWYHKYGEDGVEQALKKWAAEYTKAKVSVNWVAADYEKTAAAALLTSSGPDVFEWGTGPSLDMIQAKQVVDVTDIVGAAKADFTPTVMKRLTFQDKIWAVPQTVDMHLLYYRKSLLTKAGLQPPKTIDELIAAANALKTKDMGGFFAGNDGGLGVLGSFIIWAAGLEQISADGKSAGFNTGALYDAVAKFKTLFDAPGMLKSASTDWYDATPFINGETAMQWAGLWDMTKVQAAHQDDFGVIPFPAIGSGGRQVVPFGAYSACVSAKAKDVDAAKAYVKAIWVDDDAKQIEFSNAFGTHIPAKPKLFAQASKVASGAGADAAKFVTDFGHIDDILWTPASGTAYSTALSNVVKSGKDAQTEFTAAADKVAAELKRVTG</sequence>
<dbReference type="RefSeq" id="WP_131171453.1">
    <property type="nucleotide sequence ID" value="NZ_FXTL01000004.1"/>
</dbReference>
<comment type="similarity">
    <text evidence="1">Belongs to the bacterial solute-binding protein 1 family.</text>
</comment>
<keyword evidence="3 4" id="KW-0732">Signal</keyword>
<dbReference type="Proteomes" id="UP000291933">
    <property type="component" value="Unassembled WGS sequence"/>
</dbReference>
<dbReference type="EMBL" id="SDMR01000004">
    <property type="protein sequence ID" value="TBT95460.1"/>
    <property type="molecule type" value="Genomic_DNA"/>
</dbReference>
<dbReference type="GO" id="GO:0015768">
    <property type="term" value="P:maltose transport"/>
    <property type="evidence" value="ECO:0007669"/>
    <property type="project" value="TreeGrafter"/>
</dbReference>
<proteinExistence type="inferred from homology"/>
<keyword evidence="6" id="KW-1185">Reference proteome</keyword>
<name>A0A4Q9KN99_PROTD</name>
<dbReference type="PROSITE" id="PS51318">
    <property type="entry name" value="TAT"/>
    <property type="match status" value="1"/>
</dbReference>
<organism evidence="5 6">
    <name type="scientific">Propioniciclava tarda</name>
    <dbReference type="NCBI Taxonomy" id="433330"/>
    <lineage>
        <taxon>Bacteria</taxon>
        <taxon>Bacillati</taxon>
        <taxon>Actinomycetota</taxon>
        <taxon>Actinomycetes</taxon>
        <taxon>Propionibacteriales</taxon>
        <taxon>Propionibacteriaceae</taxon>
        <taxon>Propioniciclava</taxon>
    </lineage>
</organism>
<dbReference type="GO" id="GO:0055052">
    <property type="term" value="C:ATP-binding cassette (ABC) transporter complex, substrate-binding subunit-containing"/>
    <property type="evidence" value="ECO:0007669"/>
    <property type="project" value="TreeGrafter"/>
</dbReference>
<protein>
    <submittedName>
        <fullName evidence="5">Extracellular solute-binding protein</fullName>
    </submittedName>
</protein>
<reference evidence="5 6" key="1">
    <citation type="submission" date="2019-01" db="EMBL/GenBank/DDBJ databases">
        <title>Lactibacter flavus gen. nov., sp. nov., a novel bacterium of the family Propionibacteriaceae isolated from raw milk and dairy products.</title>
        <authorList>
            <person name="Huptas C."/>
            <person name="Wenning M."/>
            <person name="Breitenwieser F."/>
            <person name="Doll E."/>
            <person name="Von Neubeck M."/>
            <person name="Busse H.-J."/>
            <person name="Scherer S."/>
        </authorList>
    </citation>
    <scope>NUCLEOTIDE SEQUENCE [LARGE SCALE GENOMIC DNA]</scope>
    <source>
        <strain evidence="5 6">DSM 22130</strain>
    </source>
</reference>
<feature type="signal peptide" evidence="4">
    <location>
        <begin position="1"/>
        <end position="22"/>
    </location>
</feature>
<dbReference type="InterPro" id="IPR006311">
    <property type="entry name" value="TAT_signal"/>
</dbReference>
<evidence type="ECO:0000256" key="4">
    <source>
        <dbReference type="SAM" id="SignalP"/>
    </source>
</evidence>
<dbReference type="GO" id="GO:1901982">
    <property type="term" value="F:maltose binding"/>
    <property type="evidence" value="ECO:0007669"/>
    <property type="project" value="TreeGrafter"/>
</dbReference>
<evidence type="ECO:0000313" key="6">
    <source>
        <dbReference type="Proteomes" id="UP000291933"/>
    </source>
</evidence>
<dbReference type="PANTHER" id="PTHR30061:SF50">
    <property type="entry name" value="MALTOSE_MALTODEXTRIN-BINDING PERIPLASMIC PROTEIN"/>
    <property type="match status" value="1"/>
</dbReference>
<evidence type="ECO:0000313" key="5">
    <source>
        <dbReference type="EMBL" id="TBT95460.1"/>
    </source>
</evidence>
<dbReference type="PROSITE" id="PS51257">
    <property type="entry name" value="PROKAR_LIPOPROTEIN"/>
    <property type="match status" value="1"/>
</dbReference>